<dbReference type="Pfam" id="PF00353">
    <property type="entry name" value="HemolysinCabind"/>
    <property type="match status" value="5"/>
</dbReference>
<dbReference type="Gene3D" id="2.150.10.10">
    <property type="entry name" value="Serralysin-like metalloprotease, C-terminal"/>
    <property type="match status" value="3"/>
</dbReference>
<dbReference type="PANTHER" id="PTHR38340:SF1">
    <property type="entry name" value="S-LAYER PROTEIN"/>
    <property type="match status" value="1"/>
</dbReference>
<feature type="compositionally biased region" description="Acidic residues" evidence="3">
    <location>
        <begin position="42"/>
        <end position="52"/>
    </location>
</feature>
<feature type="compositionally biased region" description="Pro residues" evidence="3">
    <location>
        <begin position="30"/>
        <end position="41"/>
    </location>
</feature>
<evidence type="ECO:0000256" key="2">
    <source>
        <dbReference type="ARBA" id="ARBA00022525"/>
    </source>
</evidence>
<feature type="region of interest" description="Disordered" evidence="3">
    <location>
        <begin position="16"/>
        <end position="59"/>
    </location>
</feature>
<organism evidence="4">
    <name type="scientific">marine sediment metagenome</name>
    <dbReference type="NCBI Taxonomy" id="412755"/>
    <lineage>
        <taxon>unclassified sequences</taxon>
        <taxon>metagenomes</taxon>
        <taxon>ecological metagenomes</taxon>
    </lineage>
</organism>
<evidence type="ECO:0008006" key="5">
    <source>
        <dbReference type="Google" id="ProtNLM"/>
    </source>
</evidence>
<dbReference type="PANTHER" id="PTHR38340">
    <property type="entry name" value="S-LAYER PROTEIN"/>
    <property type="match status" value="1"/>
</dbReference>
<dbReference type="SUPFAM" id="SSF51120">
    <property type="entry name" value="beta-Roll"/>
    <property type="match status" value="2"/>
</dbReference>
<accession>A0A0F9VTP0</accession>
<dbReference type="InterPro" id="IPR001343">
    <property type="entry name" value="Hemolysn_Ca-bd"/>
</dbReference>
<evidence type="ECO:0000256" key="1">
    <source>
        <dbReference type="ARBA" id="ARBA00004613"/>
    </source>
</evidence>
<dbReference type="PRINTS" id="PR00313">
    <property type="entry name" value="CABNDNGRPT"/>
</dbReference>
<protein>
    <recommendedName>
        <fullName evidence="5">Haemolysin-type calcium binding-related domain-containing protein</fullName>
    </recommendedName>
</protein>
<dbReference type="GO" id="GO:0005509">
    <property type="term" value="F:calcium ion binding"/>
    <property type="evidence" value="ECO:0007669"/>
    <property type="project" value="InterPro"/>
</dbReference>
<evidence type="ECO:0000256" key="3">
    <source>
        <dbReference type="SAM" id="MobiDB-lite"/>
    </source>
</evidence>
<comment type="subcellular location">
    <subcellularLocation>
        <location evidence="1">Secreted</location>
    </subcellularLocation>
</comment>
<evidence type="ECO:0000313" key="4">
    <source>
        <dbReference type="EMBL" id="KKO08491.1"/>
    </source>
</evidence>
<dbReference type="GO" id="GO:0005576">
    <property type="term" value="C:extracellular region"/>
    <property type="evidence" value="ECO:0007669"/>
    <property type="project" value="UniProtKB-SubCell"/>
</dbReference>
<name>A0A0F9VTP0_9ZZZZ</name>
<dbReference type="InterPro" id="IPR011049">
    <property type="entry name" value="Serralysin-like_metalloprot_C"/>
</dbReference>
<comment type="caution">
    <text evidence="4">The sequence shown here is derived from an EMBL/GenBank/DDBJ whole genome shotgun (WGS) entry which is preliminary data.</text>
</comment>
<feature type="compositionally biased region" description="Low complexity" evidence="3">
    <location>
        <begin position="16"/>
        <end position="29"/>
    </location>
</feature>
<gene>
    <name evidence="4" type="ORF">LCGC14_0044290</name>
</gene>
<proteinExistence type="predicted"/>
<dbReference type="InterPro" id="IPR018511">
    <property type="entry name" value="Hemolysin-typ_Ca-bd_CS"/>
</dbReference>
<reference evidence="4" key="1">
    <citation type="journal article" date="2015" name="Nature">
        <title>Complex archaea that bridge the gap between prokaryotes and eukaryotes.</title>
        <authorList>
            <person name="Spang A."/>
            <person name="Saw J.H."/>
            <person name="Jorgensen S.L."/>
            <person name="Zaremba-Niedzwiedzka K."/>
            <person name="Martijn J."/>
            <person name="Lind A.E."/>
            <person name="van Eijk R."/>
            <person name="Schleper C."/>
            <person name="Guy L."/>
            <person name="Ettema T.J."/>
        </authorList>
    </citation>
    <scope>NUCLEOTIDE SEQUENCE</scope>
</reference>
<sequence>MQFLLILLGLGAAFGMSGGSSSKSSDPSDPTNPDPVDPTQPDPDEPGPEEDGFDIRSYDDGTSVIETLDLTSDIPGERIEGTETDERISGTGAKDIMFGNGGEDRFSGLGGDDIIVLDGSEGYSELWGGHGDDTLISSIPGFGQVHVGGGEGDDRIVLDLTNDSNYDGHHVYTGTGNDTVEFDNIGQLNSPILGRIEDFDITRDMIVLEGQDLDLHDLPEGIDVVEYLDQQWLRLGDQGLYALEGARHAGAETHFSEMPEDLSALPVVDYIDQQNYVPHGTFDEDINVMKNTDDSIAGTDGADWIWDVQKTPDADGLFRAGDGDDVVDAGKGNDTIYGGNGDDHLAGGMDMDEVRGGAGDDTLYGGSEDDQLVGGSGDDLLRGGTGNDTLTGGSGTDTLYGGAGADTYRFDSGDLQVWDDLEGTDAEKYAQLDIIKDFTDGEDVIQFGDGVSVDSFADLDISEVTIDDEAMFSVSLQETGERFLVEMGDDQESDLTDETNFII</sequence>
<dbReference type="EMBL" id="LAZR01000009">
    <property type="protein sequence ID" value="KKO08491.1"/>
    <property type="molecule type" value="Genomic_DNA"/>
</dbReference>
<dbReference type="InterPro" id="IPR050557">
    <property type="entry name" value="RTX_toxin/Mannuronan_C5-epim"/>
</dbReference>
<dbReference type="AlphaFoldDB" id="A0A0F9VTP0"/>
<keyword evidence="2" id="KW-0964">Secreted</keyword>
<dbReference type="PROSITE" id="PS00330">
    <property type="entry name" value="HEMOLYSIN_CALCIUM"/>
    <property type="match status" value="2"/>
</dbReference>